<dbReference type="AlphaFoldDB" id="A0A0F9FMW1"/>
<dbReference type="EMBL" id="LAZR01031910">
    <property type="protein sequence ID" value="KKL52392.1"/>
    <property type="molecule type" value="Genomic_DNA"/>
</dbReference>
<protein>
    <submittedName>
        <fullName evidence="1">Uncharacterized protein</fullName>
    </submittedName>
</protein>
<proteinExistence type="predicted"/>
<comment type="caution">
    <text evidence="1">The sequence shown here is derived from an EMBL/GenBank/DDBJ whole genome shotgun (WGS) entry which is preliminary data.</text>
</comment>
<reference evidence="1" key="1">
    <citation type="journal article" date="2015" name="Nature">
        <title>Complex archaea that bridge the gap between prokaryotes and eukaryotes.</title>
        <authorList>
            <person name="Spang A."/>
            <person name="Saw J.H."/>
            <person name="Jorgensen S.L."/>
            <person name="Zaremba-Niedzwiedzka K."/>
            <person name="Martijn J."/>
            <person name="Lind A.E."/>
            <person name="van Eijk R."/>
            <person name="Schleper C."/>
            <person name="Guy L."/>
            <person name="Ettema T.J."/>
        </authorList>
    </citation>
    <scope>NUCLEOTIDE SEQUENCE</scope>
</reference>
<evidence type="ECO:0000313" key="1">
    <source>
        <dbReference type="EMBL" id="KKL52392.1"/>
    </source>
</evidence>
<feature type="non-terminal residue" evidence="1">
    <location>
        <position position="102"/>
    </location>
</feature>
<sequence length="102" mass="11532">MSEEDKTPICPYCEKHIERLNYQKTNTGPVYSCPKCDRIITYDELEAYAFFELIWDGTGELDEMGFPPAPARKQIGSCGVDAGCLILIDPCYLKYLPDLDKG</sequence>
<organism evidence="1">
    <name type="scientific">marine sediment metagenome</name>
    <dbReference type="NCBI Taxonomy" id="412755"/>
    <lineage>
        <taxon>unclassified sequences</taxon>
        <taxon>metagenomes</taxon>
        <taxon>ecological metagenomes</taxon>
    </lineage>
</organism>
<accession>A0A0F9FMW1</accession>
<name>A0A0F9FMW1_9ZZZZ</name>
<gene>
    <name evidence="1" type="ORF">LCGC14_2285940</name>
</gene>